<feature type="signal peptide" evidence="2">
    <location>
        <begin position="1"/>
        <end position="28"/>
    </location>
</feature>
<dbReference type="Proteomes" id="UP000189701">
    <property type="component" value="Unplaced"/>
</dbReference>
<feature type="region of interest" description="Disordered" evidence="1">
    <location>
        <begin position="61"/>
        <end position="92"/>
    </location>
</feature>
<feature type="chain" id="PRO_5010550202" evidence="2">
    <location>
        <begin position="29"/>
        <end position="92"/>
    </location>
</feature>
<sequence>MARGLKSFAVLILINLLFCSLIFLNSEARPLNVVLSATDQSAENPIEKVWEGLYAEAIKTGGPSSRGEGHKYIDASTLGGVKNSGPSPGMNH</sequence>
<dbReference type="GO" id="GO:0045087">
    <property type="term" value="P:innate immune response"/>
    <property type="evidence" value="ECO:0007669"/>
    <property type="project" value="InterPro"/>
</dbReference>
<dbReference type="STRING" id="4096.A0A1U7X4M9"/>
<dbReference type="RefSeq" id="XP_009784646.1">
    <property type="nucleotide sequence ID" value="XM_009786344.1"/>
</dbReference>
<dbReference type="GO" id="GO:0050793">
    <property type="term" value="P:regulation of developmental process"/>
    <property type="evidence" value="ECO:0007669"/>
    <property type="project" value="InterPro"/>
</dbReference>
<name>A0A1U7X4M9_NICSY</name>
<gene>
    <name evidence="4" type="primary">LOC104233036</name>
</gene>
<protein>
    <submittedName>
        <fullName evidence="4">Uncharacterized protein LOC104233036</fullName>
    </submittedName>
</protein>
<dbReference type="PANTHER" id="PTHR34663">
    <property type="entry name" value="OS06G0637400 PROTEIN"/>
    <property type="match status" value="1"/>
</dbReference>
<evidence type="ECO:0000313" key="4">
    <source>
        <dbReference type="RefSeq" id="XP_009784646.1"/>
    </source>
</evidence>
<dbReference type="eggNOG" id="ENOG502RZMZ">
    <property type="taxonomic scope" value="Eukaryota"/>
</dbReference>
<evidence type="ECO:0000256" key="2">
    <source>
        <dbReference type="SAM" id="SignalP"/>
    </source>
</evidence>
<reference evidence="3" key="1">
    <citation type="journal article" date="2013" name="Genome Biol.">
        <title>Reference genomes and transcriptomes of Nicotiana sylvestris and Nicotiana tomentosiformis.</title>
        <authorList>
            <person name="Sierro N."/>
            <person name="Battey J.N."/>
            <person name="Ouadi S."/>
            <person name="Bovet L."/>
            <person name="Goepfert S."/>
            <person name="Bakaher N."/>
            <person name="Peitsch M.C."/>
            <person name="Ivanov N.V."/>
        </authorList>
    </citation>
    <scope>NUCLEOTIDE SEQUENCE [LARGE SCALE GENOMIC DNA]</scope>
</reference>
<keyword evidence="3" id="KW-1185">Reference proteome</keyword>
<evidence type="ECO:0000256" key="1">
    <source>
        <dbReference type="SAM" id="MobiDB-lite"/>
    </source>
</evidence>
<dbReference type="AlphaFoldDB" id="A0A1U7X4M9"/>
<keyword evidence="2" id="KW-0732">Signal</keyword>
<organism evidence="3 4">
    <name type="scientific">Nicotiana sylvestris</name>
    <name type="common">Wood tobacco</name>
    <name type="synonym">South American tobacco</name>
    <dbReference type="NCBI Taxonomy" id="4096"/>
    <lineage>
        <taxon>Eukaryota</taxon>
        <taxon>Viridiplantae</taxon>
        <taxon>Streptophyta</taxon>
        <taxon>Embryophyta</taxon>
        <taxon>Tracheophyta</taxon>
        <taxon>Spermatophyta</taxon>
        <taxon>Magnoliopsida</taxon>
        <taxon>eudicotyledons</taxon>
        <taxon>Gunneridae</taxon>
        <taxon>Pentapetalae</taxon>
        <taxon>asterids</taxon>
        <taxon>lamiids</taxon>
        <taxon>Solanales</taxon>
        <taxon>Solanaceae</taxon>
        <taxon>Nicotianoideae</taxon>
        <taxon>Nicotianeae</taxon>
        <taxon>Nicotiana</taxon>
    </lineage>
</organism>
<reference evidence="4" key="2">
    <citation type="submission" date="2025-08" db="UniProtKB">
        <authorList>
            <consortium name="RefSeq"/>
        </authorList>
    </citation>
    <scope>IDENTIFICATION</scope>
    <source>
        <tissue evidence="4">Leaf</tissue>
    </source>
</reference>
<accession>A0A1U7X4M9</accession>
<evidence type="ECO:0000313" key="3">
    <source>
        <dbReference type="Proteomes" id="UP000189701"/>
    </source>
</evidence>
<proteinExistence type="predicted"/>
<dbReference type="PANTHER" id="PTHR34663:SF9">
    <property type="entry name" value="OS06G0637400 PROTEIN"/>
    <property type="match status" value="1"/>
</dbReference>
<dbReference type="InterPro" id="IPR044700">
    <property type="entry name" value="PIP2/PIPL1"/>
</dbReference>